<evidence type="ECO:0000313" key="3">
    <source>
        <dbReference type="Proteomes" id="UP000006875"/>
    </source>
</evidence>
<protein>
    <recommendedName>
        <fullName evidence="4">Polymer-forming cytoskeletal protein</fullName>
    </recommendedName>
</protein>
<name>E3HCH9_ILYPC</name>
<keyword evidence="1" id="KW-1133">Transmembrane helix</keyword>
<dbReference type="AlphaFoldDB" id="E3HCH9"/>
<keyword evidence="2" id="KW-0614">Plasmid</keyword>
<organism evidence="2 3">
    <name type="scientific">Ilyobacter polytropus (strain ATCC 51220 / DSM 2926 / LMG 16218 / CuHBu1)</name>
    <dbReference type="NCBI Taxonomy" id="572544"/>
    <lineage>
        <taxon>Bacteria</taxon>
        <taxon>Fusobacteriati</taxon>
        <taxon>Fusobacteriota</taxon>
        <taxon>Fusobacteriia</taxon>
        <taxon>Fusobacteriales</taxon>
        <taxon>Fusobacteriaceae</taxon>
        <taxon>Ilyobacter</taxon>
    </lineage>
</organism>
<sequence length="331" mass="36607">MKRVILIFIILFSTIYTMPVKGDRVDIRNPVDGNLISASERLTVNARVEKSIISASKFLDVNKSAKNIIAAASEINVLGDIDNILVSASRKLAVNGDVGGSIVVACESLLLNGNTGDVVVAAREVDVNGELDNLFVAADKIYISGTVRGNVYSTTNRVELIGDGEVLGEIYHQKEAPKIDRREIVKKSYGFIQIVSIVHSFLGIFVITFLLKKLAPDMEDKLSKNLFNKGLLAFFIGIFFLVTFPIFVIITMPIFGVYSFGIMLGYLLIIIFSKSFLVLAISKRYNYFLSIAVVVSLSFFYPFSLIFSIIGFGIFLIFVKDVLSRNPELEI</sequence>
<dbReference type="Proteomes" id="UP000006875">
    <property type="component" value="Plasmid pILYOP01"/>
</dbReference>
<feature type="transmembrane region" description="Helical" evidence="1">
    <location>
        <begin position="231"/>
        <end position="254"/>
    </location>
</feature>
<dbReference type="KEGG" id="ipo:Ilyop_2192"/>
<proteinExistence type="predicted"/>
<dbReference type="RefSeq" id="WP_013388616.1">
    <property type="nucleotide sequence ID" value="NC_014633.1"/>
</dbReference>
<evidence type="ECO:0008006" key="4">
    <source>
        <dbReference type="Google" id="ProtNLM"/>
    </source>
</evidence>
<gene>
    <name evidence="2" type="ordered locus">Ilyop_2192</name>
</gene>
<feature type="transmembrane region" description="Helical" evidence="1">
    <location>
        <begin position="189"/>
        <end position="211"/>
    </location>
</feature>
<keyword evidence="1" id="KW-0472">Membrane</keyword>
<feature type="transmembrane region" description="Helical" evidence="1">
    <location>
        <begin position="260"/>
        <end position="281"/>
    </location>
</feature>
<keyword evidence="1" id="KW-0812">Transmembrane</keyword>
<evidence type="ECO:0000256" key="1">
    <source>
        <dbReference type="SAM" id="Phobius"/>
    </source>
</evidence>
<accession>E3HCH9</accession>
<reference evidence="2 3" key="1">
    <citation type="journal article" date="2010" name="Stand. Genomic Sci.">
        <title>Complete genome sequence of Ilyobacter polytropus type strain (CuHbu1).</title>
        <authorList>
            <person name="Sikorski J."/>
            <person name="Chertkov O."/>
            <person name="Lapidus A."/>
            <person name="Nolan M."/>
            <person name="Lucas S."/>
            <person name="Del Rio T.G."/>
            <person name="Tice H."/>
            <person name="Cheng J.F."/>
            <person name="Tapia R."/>
            <person name="Han C."/>
            <person name="Goodwin L."/>
            <person name="Pitluck S."/>
            <person name="Liolios K."/>
            <person name="Ivanova N."/>
            <person name="Mavromatis K."/>
            <person name="Mikhailova N."/>
            <person name="Pati A."/>
            <person name="Chen A."/>
            <person name="Palaniappan K."/>
            <person name="Land M."/>
            <person name="Hauser L."/>
            <person name="Chang Y.J."/>
            <person name="Jeffries C.D."/>
            <person name="Brambilla E."/>
            <person name="Yasawong M."/>
            <person name="Rohde M."/>
            <person name="Pukall R."/>
            <person name="Spring S."/>
            <person name="Goker M."/>
            <person name="Woyke T."/>
            <person name="Bristow J."/>
            <person name="Eisen J.A."/>
            <person name="Markowitz V."/>
            <person name="Hugenholtz P."/>
            <person name="Kyrpides N.C."/>
            <person name="Klenk H.P."/>
        </authorList>
    </citation>
    <scope>NUCLEOTIDE SEQUENCE [LARGE SCALE GENOMIC DNA]</scope>
    <source>
        <strain evidence="3">ATCC 51220 / DSM 2926 / LMG 16218 / CuHBu1</strain>
        <plasmid evidence="3">pILYOP01</plasmid>
    </source>
</reference>
<dbReference type="EMBL" id="CP002282">
    <property type="protein sequence ID" value="ADO83955.1"/>
    <property type="molecule type" value="Genomic_DNA"/>
</dbReference>
<keyword evidence="3" id="KW-1185">Reference proteome</keyword>
<dbReference type="HOGENOM" id="CLU_838821_0_0_0"/>
<feature type="transmembrane region" description="Helical" evidence="1">
    <location>
        <begin position="288"/>
        <end position="319"/>
    </location>
</feature>
<evidence type="ECO:0000313" key="2">
    <source>
        <dbReference type="EMBL" id="ADO83955.1"/>
    </source>
</evidence>
<geneLocation type="plasmid" evidence="2 3">
    <name>pILYOP01</name>
</geneLocation>